<dbReference type="Pfam" id="PF00144">
    <property type="entry name" value="Beta-lactamase"/>
    <property type="match status" value="1"/>
</dbReference>
<comment type="subcellular location">
    <subcellularLocation>
        <location evidence="1">Membrane</location>
    </subcellularLocation>
</comment>
<evidence type="ECO:0000313" key="7">
    <source>
        <dbReference type="Proteomes" id="UP000297739"/>
    </source>
</evidence>
<keyword evidence="3" id="KW-0732">Signal</keyword>
<evidence type="ECO:0000313" key="6">
    <source>
        <dbReference type="EMBL" id="TGE18374.1"/>
    </source>
</evidence>
<dbReference type="GO" id="GO:0016787">
    <property type="term" value="F:hydrolase activity"/>
    <property type="evidence" value="ECO:0007669"/>
    <property type="project" value="UniProtKB-KW"/>
</dbReference>
<evidence type="ECO:0000259" key="4">
    <source>
        <dbReference type="Pfam" id="PF00144"/>
    </source>
</evidence>
<accession>A0A4Z0PNN9</accession>
<protein>
    <submittedName>
        <fullName evidence="6">Serine hydrolase</fullName>
    </submittedName>
</protein>
<dbReference type="InterPro" id="IPR021860">
    <property type="entry name" value="Peptidase_S12_Pab87-rel_C"/>
</dbReference>
<dbReference type="EMBL" id="SRLD01000007">
    <property type="protein sequence ID" value="TGE18374.1"/>
    <property type="molecule type" value="Genomic_DNA"/>
</dbReference>
<proteinExistence type="predicted"/>
<dbReference type="Gene3D" id="3.40.710.10">
    <property type="entry name" value="DD-peptidase/beta-lactamase superfamily"/>
    <property type="match status" value="1"/>
</dbReference>
<dbReference type="RefSeq" id="WP_135496736.1">
    <property type="nucleotide sequence ID" value="NZ_SRLD01000007.1"/>
</dbReference>
<dbReference type="OrthoDB" id="9793489at2"/>
<dbReference type="InterPro" id="IPR012338">
    <property type="entry name" value="Beta-lactam/transpept-like"/>
</dbReference>
<keyword evidence="6" id="KW-0378">Hydrolase</keyword>
<dbReference type="GO" id="GO:0016020">
    <property type="term" value="C:membrane"/>
    <property type="evidence" value="ECO:0007669"/>
    <property type="project" value="UniProtKB-SubCell"/>
</dbReference>
<feature type="chain" id="PRO_5021294848" evidence="3">
    <location>
        <begin position="24"/>
        <end position="464"/>
    </location>
</feature>
<feature type="domain" description="Peptidase S12 Pab87-related C-terminal" evidence="5">
    <location>
        <begin position="373"/>
        <end position="452"/>
    </location>
</feature>
<dbReference type="PANTHER" id="PTHR46825:SF11">
    <property type="entry name" value="PENICILLIN-BINDING PROTEIN 4"/>
    <property type="match status" value="1"/>
</dbReference>
<dbReference type="SUPFAM" id="SSF56601">
    <property type="entry name" value="beta-lactamase/transpeptidase-like"/>
    <property type="match status" value="1"/>
</dbReference>
<dbReference type="Pfam" id="PF11954">
    <property type="entry name" value="DUF3471"/>
    <property type="match status" value="1"/>
</dbReference>
<feature type="domain" description="Beta-lactamase-related" evidence="4">
    <location>
        <begin position="36"/>
        <end position="345"/>
    </location>
</feature>
<dbReference type="InterPro" id="IPR001466">
    <property type="entry name" value="Beta-lactam-related"/>
</dbReference>
<gene>
    <name evidence="6" type="ORF">E5J99_05595</name>
</gene>
<sequence>MLQRLSSSLFLLGLLGLSFTSPAQHKTKTKTKTKQFDAVVGQYAKAGQFNGTVLVAEHGKVVFSKGYGLANREWSQPNAADTRFRIGSLTKQFTAMLVMQLVEKGQLKLDAPISTYLPDYPKPGGDRITLHHLLTHTAGIPNYTAQPAFKAASIQPATPTAFVSSFATLPLEFEPGAAYHYSNSGYFLLGTIIEKVTGKPYAQVLSEQILQPLRMQNTGYDLPGTVLPKRAAGYARSGQEYANTPYIDMSVPYAAGALYSTVQDLYKWDQALYTTQLLSEAGKTTMFEPVKNGYGYGWITTKGVMDKDTVSLLWHNGRVNGFGANLMRAPKDRNLVVLLDNEGGAHVEDMTMDLMRVLYGRPATGPKAAPAAPKAIAVSAATLSTYTGKYALAPTFILTVTTDNGQLYAQATGQPRFTLVPTAPDRFTVASIQAELEFVKNAGGAVEKVILNQGGQHSPGAKVE</sequence>
<organism evidence="6 7">
    <name type="scientific">Hymenobacter elongatus</name>
    <dbReference type="NCBI Taxonomy" id="877208"/>
    <lineage>
        <taxon>Bacteria</taxon>
        <taxon>Pseudomonadati</taxon>
        <taxon>Bacteroidota</taxon>
        <taxon>Cytophagia</taxon>
        <taxon>Cytophagales</taxon>
        <taxon>Hymenobacteraceae</taxon>
        <taxon>Hymenobacter</taxon>
    </lineage>
</organism>
<reference evidence="6 7" key="1">
    <citation type="submission" date="2019-04" db="EMBL/GenBank/DDBJ databases">
        <authorList>
            <person name="Feng G."/>
            <person name="Zhang J."/>
            <person name="Zhu H."/>
        </authorList>
    </citation>
    <scope>NUCLEOTIDE SEQUENCE [LARGE SCALE GENOMIC DNA]</scope>
    <source>
        <strain evidence="6 7">JCM 17223</strain>
    </source>
</reference>
<evidence type="ECO:0000256" key="2">
    <source>
        <dbReference type="ARBA" id="ARBA00023136"/>
    </source>
</evidence>
<evidence type="ECO:0000259" key="5">
    <source>
        <dbReference type="Pfam" id="PF11954"/>
    </source>
</evidence>
<dbReference type="InterPro" id="IPR050491">
    <property type="entry name" value="AmpC-like"/>
</dbReference>
<dbReference type="Proteomes" id="UP000297739">
    <property type="component" value="Unassembled WGS sequence"/>
</dbReference>
<feature type="signal peptide" evidence="3">
    <location>
        <begin position="1"/>
        <end position="23"/>
    </location>
</feature>
<evidence type="ECO:0000256" key="3">
    <source>
        <dbReference type="SAM" id="SignalP"/>
    </source>
</evidence>
<comment type="caution">
    <text evidence="6">The sequence shown here is derived from an EMBL/GenBank/DDBJ whole genome shotgun (WGS) entry which is preliminary data.</text>
</comment>
<dbReference type="AlphaFoldDB" id="A0A4Z0PNN9"/>
<dbReference type="PANTHER" id="PTHR46825">
    <property type="entry name" value="D-ALANYL-D-ALANINE-CARBOXYPEPTIDASE/ENDOPEPTIDASE AMPH"/>
    <property type="match status" value="1"/>
</dbReference>
<evidence type="ECO:0000256" key="1">
    <source>
        <dbReference type="ARBA" id="ARBA00004370"/>
    </source>
</evidence>
<keyword evidence="7" id="KW-1185">Reference proteome</keyword>
<name>A0A4Z0PNN9_9BACT</name>
<keyword evidence="2" id="KW-0472">Membrane</keyword>